<evidence type="ECO:0000313" key="2">
    <source>
        <dbReference type="Proteomes" id="UP001056455"/>
    </source>
</evidence>
<name>A0ABY4YYG6_9MICO</name>
<sequence length="268" mass="29038">MTDDINNDREDLLALGAEISGATAGTAAGLFIGGPAGALAGAAIGPAAAEGLRWAIAEVGDRVLGRRGRQRAMSAAIYAGQHLEELRSQGAELRSDGFFERQDEGLSSSEEMAEGVLLAAQGSFEEHKIRHIGYLYANTAVDDGIDRYLAGMALKRAGEMTWRQYVLLAMVGSRNEIDLPQGELSDDPGAWSAWGALSELRDLFNARYIHAGQERTDRFGLPFPGQQLTELRLTTQGQLLHHLLSLKLIPPSEVLQVRDLLGTRTNRE</sequence>
<accession>A0ABY4YYG6</accession>
<organism evidence="1 2">
    <name type="scientific">Ornithinimicrobium faecis</name>
    <dbReference type="NCBI Taxonomy" id="2934158"/>
    <lineage>
        <taxon>Bacteria</taxon>
        <taxon>Bacillati</taxon>
        <taxon>Actinomycetota</taxon>
        <taxon>Actinomycetes</taxon>
        <taxon>Micrococcales</taxon>
        <taxon>Ornithinimicrobiaceae</taxon>
        <taxon>Ornithinimicrobium</taxon>
    </lineage>
</organism>
<dbReference type="Proteomes" id="UP001056455">
    <property type="component" value="Chromosome"/>
</dbReference>
<dbReference type="EMBL" id="CP099489">
    <property type="protein sequence ID" value="USQ81574.1"/>
    <property type="molecule type" value="Genomic_DNA"/>
</dbReference>
<evidence type="ECO:0000313" key="1">
    <source>
        <dbReference type="EMBL" id="USQ81574.1"/>
    </source>
</evidence>
<protein>
    <submittedName>
        <fullName evidence="1">Uncharacterized protein</fullName>
    </submittedName>
</protein>
<reference evidence="1" key="1">
    <citation type="submission" date="2022-06" db="EMBL/GenBank/DDBJ databases">
        <title>Ornithinimicrobium HY1793.</title>
        <authorList>
            <person name="Huang Y."/>
        </authorList>
    </citation>
    <scope>NUCLEOTIDE SEQUENCE</scope>
    <source>
        <strain evidence="1">HY1793</strain>
    </source>
</reference>
<dbReference type="RefSeq" id="WP_252595111.1">
    <property type="nucleotide sequence ID" value="NZ_CP099489.1"/>
</dbReference>
<gene>
    <name evidence="1" type="ORF">NF556_07990</name>
</gene>
<proteinExistence type="predicted"/>
<keyword evidence="2" id="KW-1185">Reference proteome</keyword>